<evidence type="ECO:0000313" key="2">
    <source>
        <dbReference type="EMBL" id="RKO90703.1"/>
    </source>
</evidence>
<gene>
    <name evidence="2" type="ORF">BDK51DRAFT_47638</name>
</gene>
<feature type="chain" id="PRO_5020638098" evidence="1">
    <location>
        <begin position="20"/>
        <end position="170"/>
    </location>
</feature>
<feature type="signal peptide" evidence="1">
    <location>
        <begin position="1"/>
        <end position="19"/>
    </location>
</feature>
<sequence>MTTVPSVILLAARVPPCAASLAPTSSVSTATLQSVPRLPQAAMSRLTAGQLAYLLSARSPVTTMASPTAPPDPRDLWEEVHCFFDPAVKAVLKPETRHTAQACLPQFNVVHPHIVAQHSLAANTCSFCSFATVPAPWPPRLNLCCLPLKNFNPSDTDYLDALLAHVKKAN</sequence>
<dbReference type="EMBL" id="KZ995425">
    <property type="protein sequence ID" value="RKO90703.1"/>
    <property type="molecule type" value="Genomic_DNA"/>
</dbReference>
<evidence type="ECO:0000256" key="1">
    <source>
        <dbReference type="SAM" id="SignalP"/>
    </source>
</evidence>
<name>A0A4P9WFY7_9FUNG</name>
<keyword evidence="1" id="KW-0732">Signal</keyword>
<dbReference type="AlphaFoldDB" id="A0A4P9WFY7"/>
<dbReference type="Proteomes" id="UP000269721">
    <property type="component" value="Unassembled WGS sequence"/>
</dbReference>
<protein>
    <submittedName>
        <fullName evidence="2">Uncharacterized protein</fullName>
    </submittedName>
</protein>
<evidence type="ECO:0000313" key="3">
    <source>
        <dbReference type="Proteomes" id="UP000269721"/>
    </source>
</evidence>
<reference evidence="3" key="1">
    <citation type="journal article" date="2018" name="Nat. Microbiol.">
        <title>Leveraging single-cell genomics to expand the fungal tree of life.</title>
        <authorList>
            <person name="Ahrendt S.R."/>
            <person name="Quandt C.A."/>
            <person name="Ciobanu D."/>
            <person name="Clum A."/>
            <person name="Salamov A."/>
            <person name="Andreopoulos B."/>
            <person name="Cheng J.F."/>
            <person name="Woyke T."/>
            <person name="Pelin A."/>
            <person name="Henrissat B."/>
            <person name="Reynolds N.K."/>
            <person name="Benny G.L."/>
            <person name="Smith M.E."/>
            <person name="James T.Y."/>
            <person name="Grigoriev I.V."/>
        </authorList>
    </citation>
    <scope>NUCLEOTIDE SEQUENCE [LARGE SCALE GENOMIC DNA]</scope>
</reference>
<proteinExistence type="predicted"/>
<organism evidence="2 3">
    <name type="scientific">Blyttiomyces helicus</name>
    <dbReference type="NCBI Taxonomy" id="388810"/>
    <lineage>
        <taxon>Eukaryota</taxon>
        <taxon>Fungi</taxon>
        <taxon>Fungi incertae sedis</taxon>
        <taxon>Chytridiomycota</taxon>
        <taxon>Chytridiomycota incertae sedis</taxon>
        <taxon>Chytridiomycetes</taxon>
        <taxon>Chytridiomycetes incertae sedis</taxon>
        <taxon>Blyttiomyces</taxon>
    </lineage>
</organism>
<keyword evidence="3" id="KW-1185">Reference proteome</keyword>
<accession>A0A4P9WFY7</accession>